<organism evidence="4 5">
    <name type="scientific">Kouleothrix aurantiaca</name>
    <dbReference type="NCBI Taxonomy" id="186479"/>
    <lineage>
        <taxon>Bacteria</taxon>
        <taxon>Bacillati</taxon>
        <taxon>Chloroflexota</taxon>
        <taxon>Chloroflexia</taxon>
        <taxon>Chloroflexales</taxon>
        <taxon>Roseiflexineae</taxon>
        <taxon>Roseiflexaceae</taxon>
        <taxon>Kouleothrix</taxon>
    </lineage>
</organism>
<dbReference type="PIRSF" id="PIRSF029509">
    <property type="entry name" value="UCP029509"/>
    <property type="match status" value="1"/>
</dbReference>
<keyword evidence="2" id="KW-0812">Transmembrane</keyword>
<dbReference type="Pfam" id="PF09990">
    <property type="entry name" value="DUF2231"/>
    <property type="match status" value="1"/>
</dbReference>
<evidence type="ECO:0000313" key="5">
    <source>
        <dbReference type="Proteomes" id="UP000050509"/>
    </source>
</evidence>
<reference evidence="4 5" key="1">
    <citation type="submission" date="2015-09" db="EMBL/GenBank/DDBJ databases">
        <title>Draft genome sequence of Kouleothrix aurantiaca JCM 19913.</title>
        <authorList>
            <person name="Hemp J."/>
        </authorList>
    </citation>
    <scope>NUCLEOTIDE SEQUENCE [LARGE SCALE GENOMIC DNA]</scope>
    <source>
        <strain evidence="4 5">COM-B</strain>
    </source>
</reference>
<dbReference type="AlphaFoldDB" id="A0A0P9FDV5"/>
<dbReference type="Proteomes" id="UP000050509">
    <property type="component" value="Unassembled WGS sequence"/>
</dbReference>
<proteinExistence type="predicted"/>
<name>A0A0P9FDV5_9CHLR</name>
<protein>
    <recommendedName>
        <fullName evidence="3">DUF2231 domain-containing protein</fullName>
    </recommendedName>
</protein>
<accession>A0A0P9FDV5</accession>
<sequence>MRKEHIFMAGDHTTGVPSRAAIAGHPIHPALIPFPIAFLIGALATDLGYWWTADPFWARVSLWLVGAGLVTGALAAVFGLIDFVTIGRAREHTAGWIHALGNGAALALALVSLLLRLGDEAAAVLPWGLILSALTTVTLAVTGYTGGELAYRHMIGVTGHGGEESDTDHAHQPAGHKHHHAA</sequence>
<evidence type="ECO:0000313" key="4">
    <source>
        <dbReference type="EMBL" id="KPV54962.1"/>
    </source>
</evidence>
<feature type="transmembrane region" description="Helical" evidence="2">
    <location>
        <begin position="30"/>
        <end position="51"/>
    </location>
</feature>
<dbReference type="InterPro" id="IPR019251">
    <property type="entry name" value="DUF2231_TM"/>
</dbReference>
<gene>
    <name evidence="4" type="ORF">SE17_00465</name>
</gene>
<dbReference type="EMBL" id="LJCR01000004">
    <property type="protein sequence ID" value="KPV54962.1"/>
    <property type="molecule type" value="Genomic_DNA"/>
</dbReference>
<evidence type="ECO:0000256" key="2">
    <source>
        <dbReference type="SAM" id="Phobius"/>
    </source>
</evidence>
<keyword evidence="2" id="KW-0472">Membrane</keyword>
<feature type="transmembrane region" description="Helical" evidence="2">
    <location>
        <begin position="124"/>
        <end position="144"/>
    </location>
</feature>
<evidence type="ECO:0000256" key="1">
    <source>
        <dbReference type="SAM" id="MobiDB-lite"/>
    </source>
</evidence>
<evidence type="ECO:0000259" key="3">
    <source>
        <dbReference type="Pfam" id="PF09990"/>
    </source>
</evidence>
<feature type="transmembrane region" description="Helical" evidence="2">
    <location>
        <begin position="63"/>
        <end position="84"/>
    </location>
</feature>
<dbReference type="InterPro" id="IPR016923">
    <property type="entry name" value="UCP029509"/>
</dbReference>
<keyword evidence="2" id="KW-1133">Transmembrane helix</keyword>
<feature type="compositionally biased region" description="Basic and acidic residues" evidence="1">
    <location>
        <begin position="161"/>
        <end position="171"/>
    </location>
</feature>
<comment type="caution">
    <text evidence="4">The sequence shown here is derived from an EMBL/GenBank/DDBJ whole genome shotgun (WGS) entry which is preliminary data.</text>
</comment>
<feature type="domain" description="DUF2231" evidence="3">
    <location>
        <begin position="24"/>
        <end position="158"/>
    </location>
</feature>
<feature type="region of interest" description="Disordered" evidence="1">
    <location>
        <begin position="161"/>
        <end position="182"/>
    </location>
</feature>
<keyword evidence="5" id="KW-1185">Reference proteome</keyword>
<feature type="transmembrane region" description="Helical" evidence="2">
    <location>
        <begin position="96"/>
        <end position="118"/>
    </location>
</feature>